<dbReference type="InterPro" id="IPR013320">
    <property type="entry name" value="ConA-like_dom_sf"/>
</dbReference>
<dbReference type="GO" id="GO:0005975">
    <property type="term" value="P:carbohydrate metabolic process"/>
    <property type="evidence" value="ECO:0007669"/>
    <property type="project" value="InterPro"/>
</dbReference>
<evidence type="ECO:0000313" key="11">
    <source>
        <dbReference type="Proteomes" id="UP001154282"/>
    </source>
</evidence>
<proteinExistence type="inferred from homology"/>
<feature type="domain" description="Glycosyl hydrolase family 32 C-terminal" evidence="9">
    <location>
        <begin position="376"/>
        <end position="563"/>
    </location>
</feature>
<evidence type="ECO:0000256" key="2">
    <source>
        <dbReference type="ARBA" id="ARBA00004116"/>
    </source>
</evidence>
<evidence type="ECO:0000313" key="10">
    <source>
        <dbReference type="EMBL" id="CAI0419525.1"/>
    </source>
</evidence>
<feature type="domain" description="Glycosyl hydrolase family 32 N-terminal" evidence="8">
    <location>
        <begin position="592"/>
        <end position="910"/>
    </location>
</feature>
<evidence type="ECO:0000259" key="8">
    <source>
        <dbReference type="Pfam" id="PF00251"/>
    </source>
</evidence>
<evidence type="ECO:0000256" key="7">
    <source>
        <dbReference type="SAM" id="SignalP"/>
    </source>
</evidence>
<evidence type="ECO:0000256" key="6">
    <source>
        <dbReference type="ARBA" id="ARBA00023295"/>
    </source>
</evidence>
<keyword evidence="5" id="KW-0378">Hydrolase</keyword>
<organism evidence="10 11">
    <name type="scientific">Linum tenue</name>
    <dbReference type="NCBI Taxonomy" id="586396"/>
    <lineage>
        <taxon>Eukaryota</taxon>
        <taxon>Viridiplantae</taxon>
        <taxon>Streptophyta</taxon>
        <taxon>Embryophyta</taxon>
        <taxon>Tracheophyta</taxon>
        <taxon>Spermatophyta</taxon>
        <taxon>Magnoliopsida</taxon>
        <taxon>eudicotyledons</taxon>
        <taxon>Gunneridae</taxon>
        <taxon>Pentapetalae</taxon>
        <taxon>rosids</taxon>
        <taxon>fabids</taxon>
        <taxon>Malpighiales</taxon>
        <taxon>Linaceae</taxon>
        <taxon>Linum</taxon>
    </lineage>
</organism>
<dbReference type="GO" id="GO:0004564">
    <property type="term" value="F:beta-fructofuranosidase activity"/>
    <property type="evidence" value="ECO:0007669"/>
    <property type="project" value="UniProtKB-EC"/>
</dbReference>
<evidence type="ECO:0000256" key="1">
    <source>
        <dbReference type="ARBA" id="ARBA00000094"/>
    </source>
</evidence>
<dbReference type="Gene3D" id="2.60.120.560">
    <property type="entry name" value="Exo-inulinase, domain 1"/>
    <property type="match status" value="2"/>
</dbReference>
<dbReference type="InterPro" id="IPR023296">
    <property type="entry name" value="Glyco_hydro_beta-prop_sf"/>
</dbReference>
<sequence>MADHHHLLLLSFFFASFLCHGVFDVQASHHVSSFHHVSKISYPTHQPYRTGYHFQPAKHWINAPMLYKGVYHLFYQYNPKGAKWGNIVWAHSTSTDMINWSPRGYGVYPSQRSDINGTWSGSATFLHDGVPAILYTGIDPDQNQVQNMVVPENPLDPYLNKWVKKHENPLMEPTQQNRINASSFRDPTTAWLGPDSTWRLVVGSKHNEKGMAILYRSKDFINWMEADRPLHSTEGTGMWECPDFYPVLDVSGGSEVGLDTSVLGPNVKHVLKVSLDDTKHDHYTIGKYDPFADVYKPDHDGLADQDLGLRYDYGKYYASKTFFDWGKNRRILLGWVNESSPVDDDVAKGWAGVHTIPRKIWLDKSGKQLVQWPIEEVEKLRVRGVNVPCQELKSGSVHEVTGVTAEQADVEISFGKLDLSKAEKLDPSWTDPQALCTRRGASVRGALGPFGLLALGSKCMQEHTAVFFRVFKGHDDKPVVLMCSDQSKSSRNNENDKASYGAFVDVNPAHENLSLRTLIDHSIVESFGAHGKSVITARVYPLLAVDGAAHLYAFNNGTQSVKVIKASHPVYKGYQSLETTLPKNQPYRTAFHFQPPRNWINGPMVYKGIYHLFYQYNPKGAVWGNIVWAHATSSDLVNWEHRPVAISPIEPNLDVSGAWSGSATILQDGKPVILYTGVNSQNQQVQNIAFPKNLSDPYLIEWTKPLQKPIMAPTIQNQINSSSFRDPSTGWLGPDNVWRVVVGSKIRRRGVAILYKSRDFVHWSKVKKPLHSAQGNGMWECPAFYPVSIGSRDSVDTSKSSHDLNVKYVLKVSLDDIKHDYYTVGSYSYHTDTYTPNNGSIENGFSGLRYDYGKFYASKSFYDGEKNRRVLWGWVNESSSVNDDVKKGWSGVMALPRRVWLDKSGKQLHICPVQEIKKLRRDPVTLTNHVLQPTSLIQINNVTAAQADVEITFDGLDLSKAEIIDPSWISKPQMLCQEKGTSVRGSLGPFGLKVLASKGLEEYTSVFFRIFKNVQTNQNMVLMCSDQSRSSLDNDVDKSNYGTFVDVDPIQEKLLLRTLIDHSIVESFAAEGKASIIARAYPQLAIHRAAYLYAFNYGSQSVRISKLSAWSMKRAQITGKL</sequence>
<dbReference type="PANTHER" id="PTHR31953">
    <property type="entry name" value="BETA-FRUCTOFURANOSIDASE, INSOLUBLE ISOENZYME CWINV1-RELATED"/>
    <property type="match status" value="1"/>
</dbReference>
<dbReference type="CDD" id="cd18624">
    <property type="entry name" value="GH32_Fruct1-like"/>
    <property type="match status" value="2"/>
</dbReference>
<protein>
    <recommendedName>
        <fullName evidence="12">Beta-fructofuranosidase</fullName>
    </recommendedName>
</protein>
<feature type="chain" id="PRO_5043717970" description="Beta-fructofuranosidase" evidence="7">
    <location>
        <begin position="22"/>
        <end position="1121"/>
    </location>
</feature>
<dbReference type="SMART" id="SM00640">
    <property type="entry name" value="Glyco_32"/>
    <property type="match status" value="2"/>
</dbReference>
<comment type="similarity">
    <text evidence="3">Belongs to the glycosyl hydrolase 32 family.</text>
</comment>
<dbReference type="Proteomes" id="UP001154282">
    <property type="component" value="Unassembled WGS sequence"/>
</dbReference>
<feature type="signal peptide" evidence="7">
    <location>
        <begin position="1"/>
        <end position="21"/>
    </location>
</feature>
<comment type="caution">
    <text evidence="10">The sequence shown here is derived from an EMBL/GenBank/DDBJ whole genome shotgun (WGS) entry which is preliminary data.</text>
</comment>
<dbReference type="Pfam" id="PF08244">
    <property type="entry name" value="Glyco_hydro_32C"/>
    <property type="match status" value="2"/>
</dbReference>
<reference evidence="10" key="1">
    <citation type="submission" date="2022-08" db="EMBL/GenBank/DDBJ databases">
        <authorList>
            <person name="Gutierrez-Valencia J."/>
        </authorList>
    </citation>
    <scope>NUCLEOTIDE SEQUENCE</scope>
</reference>
<comment type="subcellular location">
    <subcellularLocation>
        <location evidence="2">Vacuole</location>
    </subcellularLocation>
</comment>
<dbReference type="InterPro" id="IPR050551">
    <property type="entry name" value="Fructan_Metab_Enzymes"/>
</dbReference>
<keyword evidence="11" id="KW-1185">Reference proteome</keyword>
<dbReference type="EMBL" id="CAMGYJ010000005">
    <property type="protein sequence ID" value="CAI0419525.1"/>
    <property type="molecule type" value="Genomic_DNA"/>
</dbReference>
<evidence type="ECO:0000256" key="3">
    <source>
        <dbReference type="ARBA" id="ARBA00009902"/>
    </source>
</evidence>
<dbReference type="AlphaFoldDB" id="A0AAV0KBB2"/>
<dbReference type="FunFam" id="2.115.10.20:FF:000001">
    <property type="entry name" value="Beta-fructofuranosidase, insoluble isoenzyme CWINV1"/>
    <property type="match status" value="1"/>
</dbReference>
<feature type="domain" description="Glycosyl hydrolase family 32 C-terminal" evidence="9">
    <location>
        <begin position="915"/>
        <end position="1111"/>
    </location>
</feature>
<dbReference type="InterPro" id="IPR013189">
    <property type="entry name" value="Glyco_hydro_32_C"/>
</dbReference>
<keyword evidence="4" id="KW-0926">Vacuole</keyword>
<dbReference type="InterPro" id="IPR013148">
    <property type="entry name" value="Glyco_hydro_32_N"/>
</dbReference>
<keyword evidence="7" id="KW-0732">Signal</keyword>
<dbReference type="Pfam" id="PF00251">
    <property type="entry name" value="Glyco_hydro_32N"/>
    <property type="match status" value="2"/>
</dbReference>
<name>A0AAV0KBB2_9ROSI</name>
<gene>
    <name evidence="10" type="ORF">LITE_LOCUS18024</name>
</gene>
<dbReference type="Gene3D" id="2.115.10.20">
    <property type="entry name" value="Glycosyl hydrolase domain, family 43"/>
    <property type="match status" value="2"/>
</dbReference>
<dbReference type="SUPFAM" id="SSF49899">
    <property type="entry name" value="Concanavalin A-like lectins/glucanases"/>
    <property type="match status" value="2"/>
</dbReference>
<feature type="domain" description="Glycosyl hydrolase family 32 N-terminal" evidence="8">
    <location>
        <begin position="53"/>
        <end position="373"/>
    </location>
</feature>
<evidence type="ECO:0000256" key="4">
    <source>
        <dbReference type="ARBA" id="ARBA00022554"/>
    </source>
</evidence>
<keyword evidence="6" id="KW-0326">Glycosidase</keyword>
<dbReference type="SUPFAM" id="SSF75005">
    <property type="entry name" value="Arabinanase/levansucrase/invertase"/>
    <property type="match status" value="2"/>
</dbReference>
<evidence type="ECO:0000256" key="5">
    <source>
        <dbReference type="ARBA" id="ARBA00022801"/>
    </source>
</evidence>
<dbReference type="GO" id="GO:0005773">
    <property type="term" value="C:vacuole"/>
    <property type="evidence" value="ECO:0007669"/>
    <property type="project" value="UniProtKB-SubCell"/>
</dbReference>
<dbReference type="FunFam" id="2.60.120.560:FF:000002">
    <property type="entry name" value="Beta-fructofuranosidase, insoluble isoenzyme CWINV1"/>
    <property type="match status" value="2"/>
</dbReference>
<dbReference type="InterPro" id="IPR001362">
    <property type="entry name" value="Glyco_hydro_32"/>
</dbReference>
<comment type="catalytic activity">
    <reaction evidence="1">
        <text>Hydrolysis of terminal non-reducing beta-D-fructofuranoside residues in beta-D-fructofuranosides.</text>
        <dbReference type="EC" id="3.2.1.26"/>
    </reaction>
</comment>
<accession>A0AAV0KBB2</accession>
<evidence type="ECO:0008006" key="12">
    <source>
        <dbReference type="Google" id="ProtNLM"/>
    </source>
</evidence>
<evidence type="ECO:0000259" key="9">
    <source>
        <dbReference type="Pfam" id="PF08244"/>
    </source>
</evidence>